<dbReference type="RefSeq" id="WP_171164359.1">
    <property type="nucleotide sequence ID" value="NZ_CP053073.1"/>
</dbReference>
<dbReference type="CDD" id="cd00427">
    <property type="entry name" value="Ribosomal_L29_HIP"/>
    <property type="match status" value="1"/>
</dbReference>
<dbReference type="PROSITE" id="PS00579">
    <property type="entry name" value="RIBOSOMAL_L29"/>
    <property type="match status" value="1"/>
</dbReference>
<dbReference type="PANTHER" id="PTHR10916:SF0">
    <property type="entry name" value="LARGE RIBOSOMAL SUBUNIT PROTEIN UL29C"/>
    <property type="match status" value="1"/>
</dbReference>
<evidence type="ECO:0000256" key="5">
    <source>
        <dbReference type="HAMAP-Rule" id="MF_00374"/>
    </source>
</evidence>
<dbReference type="GO" id="GO:0003735">
    <property type="term" value="F:structural constituent of ribosome"/>
    <property type="evidence" value="ECO:0007669"/>
    <property type="project" value="InterPro"/>
</dbReference>
<dbReference type="InParanoid" id="A0A6M4HED8"/>
<reference evidence="6 7" key="1">
    <citation type="submission" date="2020-04" db="EMBL/GenBank/DDBJ databases">
        <title>Usitatibacter rugosus gen. nov., sp. nov. and Usitatibacter palustris sp. nov., novel members of Usitatibacteraceae fam. nov. within the order Nitrosomonadales isolated from soil.</title>
        <authorList>
            <person name="Huber K.J."/>
            <person name="Neumann-Schaal M."/>
            <person name="Geppert A."/>
            <person name="Luckner M."/>
            <person name="Wanner G."/>
            <person name="Overmann J."/>
        </authorList>
    </citation>
    <scope>NUCLEOTIDE SEQUENCE [LARGE SCALE GENOMIC DNA]</scope>
    <source>
        <strain evidence="6 7">Swamp67</strain>
    </source>
</reference>
<keyword evidence="2 5" id="KW-0689">Ribosomal protein</keyword>
<dbReference type="FunCoup" id="A0A6M4HED8">
    <property type="interactions" value="471"/>
</dbReference>
<evidence type="ECO:0000256" key="1">
    <source>
        <dbReference type="ARBA" id="ARBA00009254"/>
    </source>
</evidence>
<keyword evidence="3 5" id="KW-0687">Ribonucleoprotein</keyword>
<dbReference type="EMBL" id="CP053073">
    <property type="protein sequence ID" value="QJR16337.1"/>
    <property type="molecule type" value="Genomic_DNA"/>
</dbReference>
<protein>
    <recommendedName>
        <fullName evidence="4 5">Large ribosomal subunit protein uL29</fullName>
    </recommendedName>
</protein>
<dbReference type="Gene3D" id="1.10.287.310">
    <property type="match status" value="1"/>
</dbReference>
<evidence type="ECO:0000313" key="7">
    <source>
        <dbReference type="Proteomes" id="UP000503096"/>
    </source>
</evidence>
<accession>A0A6M4HED8</accession>
<dbReference type="InterPro" id="IPR036049">
    <property type="entry name" value="Ribosomal_uL29_sf"/>
</dbReference>
<dbReference type="HAMAP" id="MF_00374">
    <property type="entry name" value="Ribosomal_uL29"/>
    <property type="match status" value="1"/>
</dbReference>
<dbReference type="FunFam" id="1.10.287.310:FF:000001">
    <property type="entry name" value="50S ribosomal protein L29"/>
    <property type="match status" value="1"/>
</dbReference>
<sequence length="67" mass="7637">MKATELRGKSVEELNKELLELRRAQFGLRMQLATQSLTKNSEIARVKREIARVHTVLTEKKSKASGK</sequence>
<dbReference type="InterPro" id="IPR001854">
    <property type="entry name" value="Ribosomal_uL29"/>
</dbReference>
<dbReference type="KEGG" id="upl:DSM104440_03166"/>
<dbReference type="GO" id="GO:0022625">
    <property type="term" value="C:cytosolic large ribosomal subunit"/>
    <property type="evidence" value="ECO:0007669"/>
    <property type="project" value="TreeGrafter"/>
</dbReference>
<evidence type="ECO:0000313" key="6">
    <source>
        <dbReference type="EMBL" id="QJR16337.1"/>
    </source>
</evidence>
<dbReference type="NCBIfam" id="TIGR00012">
    <property type="entry name" value="L29"/>
    <property type="match status" value="1"/>
</dbReference>
<name>A0A6M4HED8_9PROT</name>
<dbReference type="PANTHER" id="PTHR10916">
    <property type="entry name" value="60S RIBOSOMAL PROTEIN L35/50S RIBOSOMAL PROTEIN L29"/>
    <property type="match status" value="1"/>
</dbReference>
<evidence type="ECO:0000256" key="3">
    <source>
        <dbReference type="ARBA" id="ARBA00023274"/>
    </source>
</evidence>
<organism evidence="6 7">
    <name type="scientific">Usitatibacter palustris</name>
    <dbReference type="NCBI Taxonomy" id="2732487"/>
    <lineage>
        <taxon>Bacteria</taxon>
        <taxon>Pseudomonadati</taxon>
        <taxon>Pseudomonadota</taxon>
        <taxon>Betaproteobacteria</taxon>
        <taxon>Nitrosomonadales</taxon>
        <taxon>Usitatibacteraceae</taxon>
        <taxon>Usitatibacter</taxon>
    </lineage>
</organism>
<keyword evidence="7" id="KW-1185">Reference proteome</keyword>
<dbReference type="Pfam" id="PF00831">
    <property type="entry name" value="Ribosomal_L29"/>
    <property type="match status" value="1"/>
</dbReference>
<proteinExistence type="inferred from homology"/>
<evidence type="ECO:0000256" key="4">
    <source>
        <dbReference type="ARBA" id="ARBA00035204"/>
    </source>
</evidence>
<evidence type="ECO:0000256" key="2">
    <source>
        <dbReference type="ARBA" id="ARBA00022980"/>
    </source>
</evidence>
<dbReference type="AlphaFoldDB" id="A0A6M4HED8"/>
<dbReference type="GO" id="GO:0006412">
    <property type="term" value="P:translation"/>
    <property type="evidence" value="ECO:0007669"/>
    <property type="project" value="UniProtKB-UniRule"/>
</dbReference>
<gene>
    <name evidence="5 6" type="primary">rpmC</name>
    <name evidence="6" type="ORF">DSM104440_03166</name>
</gene>
<dbReference type="InterPro" id="IPR018254">
    <property type="entry name" value="Ribosomal_uL29_CS"/>
</dbReference>
<dbReference type="Proteomes" id="UP000503096">
    <property type="component" value="Chromosome"/>
</dbReference>
<dbReference type="InterPro" id="IPR050063">
    <property type="entry name" value="Ribosomal_protein_uL29"/>
</dbReference>
<comment type="similarity">
    <text evidence="1 5">Belongs to the universal ribosomal protein uL29 family.</text>
</comment>
<dbReference type="SUPFAM" id="SSF46561">
    <property type="entry name" value="Ribosomal protein L29 (L29p)"/>
    <property type="match status" value="1"/>
</dbReference>